<reference evidence="2" key="1">
    <citation type="submission" date="2025-08" db="UniProtKB">
        <authorList>
            <consortium name="RefSeq"/>
        </authorList>
    </citation>
    <scope>IDENTIFICATION</scope>
    <source>
        <tissue evidence="2">Seedling</tissue>
    </source>
</reference>
<dbReference type="GeneID" id="107413319"/>
<organism evidence="1 2">
    <name type="scientific">Ziziphus jujuba</name>
    <name type="common">Chinese jujube</name>
    <name type="synonym">Ziziphus sativa</name>
    <dbReference type="NCBI Taxonomy" id="326968"/>
    <lineage>
        <taxon>Eukaryota</taxon>
        <taxon>Viridiplantae</taxon>
        <taxon>Streptophyta</taxon>
        <taxon>Embryophyta</taxon>
        <taxon>Tracheophyta</taxon>
        <taxon>Spermatophyta</taxon>
        <taxon>Magnoliopsida</taxon>
        <taxon>eudicotyledons</taxon>
        <taxon>Gunneridae</taxon>
        <taxon>Pentapetalae</taxon>
        <taxon>rosids</taxon>
        <taxon>fabids</taxon>
        <taxon>Rosales</taxon>
        <taxon>Rhamnaceae</taxon>
        <taxon>Paliureae</taxon>
        <taxon>Ziziphus</taxon>
    </lineage>
</organism>
<gene>
    <name evidence="2" type="primary">LOC107413319</name>
</gene>
<protein>
    <submittedName>
        <fullName evidence="2">Uncharacterized protein LOC107413319</fullName>
    </submittedName>
</protein>
<accession>A0A6P3ZEK1</accession>
<dbReference type="KEGG" id="zju:107413319"/>
<dbReference type="PANTHER" id="PTHR33702:SF2">
    <property type="match status" value="1"/>
</dbReference>
<dbReference type="InParanoid" id="A0A6P3ZEK1"/>
<evidence type="ECO:0000313" key="1">
    <source>
        <dbReference type="Proteomes" id="UP001652623"/>
    </source>
</evidence>
<name>A0A6P3ZEK1_ZIZJJ</name>
<proteinExistence type="predicted"/>
<dbReference type="RefSeq" id="XP_015876717.3">
    <property type="nucleotide sequence ID" value="XM_016021231.3"/>
</dbReference>
<dbReference type="PANTHER" id="PTHR33702">
    <property type="entry name" value="BNAA09G40010D PROTEIN"/>
    <property type="match status" value="1"/>
</dbReference>
<evidence type="ECO:0000313" key="2">
    <source>
        <dbReference type="RefSeq" id="XP_015876717.3"/>
    </source>
</evidence>
<dbReference type="AlphaFoldDB" id="A0A6P3ZEK1"/>
<dbReference type="Proteomes" id="UP001652623">
    <property type="component" value="Chromosome 12"/>
</dbReference>
<keyword evidence="1" id="KW-1185">Reference proteome</keyword>
<sequence>MDIVSSSYYENLKRYWRRRRYQRLSGSNKIKRKLKVERLGDNETHSRRRCSWKIRALPKLRVLKLVSPAKLLAKFHDSYVDMMIGLAGNVATSKRVGFAGKRVVAKDQQISVVSCGEEVDSRLVLEIYKRFAASRSQVASC</sequence>